<dbReference type="Ensembl" id="ENSAPLT00020002060.1">
    <property type="protein sequence ID" value="ENSAPLP00020001928.1"/>
    <property type="gene ID" value="ENSAPLG00020001397.1"/>
</dbReference>
<reference evidence="1" key="2">
    <citation type="submission" date="2025-08" db="UniProtKB">
        <authorList>
            <consortium name="Ensembl"/>
        </authorList>
    </citation>
    <scope>IDENTIFICATION</scope>
</reference>
<dbReference type="Proteomes" id="UP000694400">
    <property type="component" value="Chromosome 5"/>
</dbReference>
<dbReference type="Gene3D" id="3.70.10.10">
    <property type="match status" value="1"/>
</dbReference>
<name>A0A8B9QTV4_ANAPL</name>
<evidence type="ECO:0000313" key="2">
    <source>
        <dbReference type="Proteomes" id="UP000694400"/>
    </source>
</evidence>
<dbReference type="AlphaFoldDB" id="A0A8B9QTV4"/>
<reference evidence="1" key="1">
    <citation type="submission" date="2019-08" db="EMBL/GenBank/DDBJ databases">
        <title>Three high-quality genomes provides insights into domestication of ducks.</title>
        <authorList>
            <person name="Hou Z.C."/>
            <person name="Zhu F."/>
            <person name="Yin Z.T."/>
            <person name="Zhang F."/>
        </authorList>
    </citation>
    <scope>NUCLEOTIDE SEQUENCE [LARGE SCALE GENOMIC DNA]</scope>
</reference>
<organism evidence="1 2">
    <name type="scientific">Anas platyrhynchos</name>
    <name type="common">Mallard</name>
    <name type="synonym">Anas boschas</name>
    <dbReference type="NCBI Taxonomy" id="8839"/>
    <lineage>
        <taxon>Eukaryota</taxon>
        <taxon>Metazoa</taxon>
        <taxon>Chordata</taxon>
        <taxon>Craniata</taxon>
        <taxon>Vertebrata</taxon>
        <taxon>Euteleostomi</taxon>
        <taxon>Archelosauria</taxon>
        <taxon>Archosauria</taxon>
        <taxon>Dinosauria</taxon>
        <taxon>Saurischia</taxon>
        <taxon>Theropoda</taxon>
        <taxon>Coelurosauria</taxon>
        <taxon>Aves</taxon>
        <taxon>Neognathae</taxon>
        <taxon>Galloanserae</taxon>
        <taxon>Anseriformes</taxon>
        <taxon>Anatidae</taxon>
        <taxon>Anatinae</taxon>
        <taxon>Anas</taxon>
    </lineage>
</organism>
<proteinExistence type="predicted"/>
<reference evidence="1" key="3">
    <citation type="submission" date="2025-09" db="UniProtKB">
        <authorList>
            <consortium name="Ensembl"/>
        </authorList>
    </citation>
    <scope>IDENTIFICATION</scope>
</reference>
<sequence>MKCVIAGSNVRALGRAVHALSRIGDELYLEPTGTSSACSARCPRWRRRWSAACCCCGPAPAAWWCSCTASTVSGAGGTGRGRGGAARLG</sequence>
<accession>A0A8B9QTV4</accession>
<evidence type="ECO:0000313" key="1">
    <source>
        <dbReference type="Ensembl" id="ENSAPLP00020001928.1"/>
    </source>
</evidence>
<protein>
    <submittedName>
        <fullName evidence="1">Uncharacterized protein</fullName>
    </submittedName>
</protein>